<dbReference type="PANTHER" id="PTHR10039:SF5">
    <property type="entry name" value="NACHT DOMAIN-CONTAINING PROTEIN"/>
    <property type="match status" value="1"/>
</dbReference>
<keyword evidence="3" id="KW-1185">Reference proteome</keyword>
<proteinExistence type="predicted"/>
<dbReference type="AlphaFoldDB" id="A0A8H6IUE2"/>
<accession>A0A8H6IUE2</accession>
<evidence type="ECO:0008006" key="4">
    <source>
        <dbReference type="Google" id="ProtNLM"/>
    </source>
</evidence>
<gene>
    <name evidence="2" type="ORF">CMUS01_15773</name>
</gene>
<feature type="region of interest" description="Disordered" evidence="1">
    <location>
        <begin position="262"/>
        <end position="313"/>
    </location>
</feature>
<evidence type="ECO:0000256" key="1">
    <source>
        <dbReference type="SAM" id="MobiDB-lite"/>
    </source>
</evidence>
<name>A0A8H6IUE2_9PEZI</name>
<dbReference type="EMBL" id="WIGM01001431">
    <property type="protein sequence ID" value="KAF6797601.1"/>
    <property type="molecule type" value="Genomic_DNA"/>
</dbReference>
<evidence type="ECO:0000313" key="3">
    <source>
        <dbReference type="Proteomes" id="UP000639643"/>
    </source>
</evidence>
<reference evidence="2" key="1">
    <citation type="journal article" date="2020" name="Phytopathology">
        <title>Genome Sequence Resources of Colletotrichum truncatum, C. plurivorum, C. musicola, and C. sojae: Four Species Pathogenic to Soybean (Glycine max).</title>
        <authorList>
            <person name="Rogerio F."/>
            <person name="Boufleur T.R."/>
            <person name="Ciampi-Guillardi M."/>
            <person name="Sukno S.A."/>
            <person name="Thon M.R."/>
            <person name="Massola Junior N.S."/>
            <person name="Baroncelli R."/>
        </authorList>
    </citation>
    <scope>NUCLEOTIDE SEQUENCE</scope>
    <source>
        <strain evidence="2">LFN0074</strain>
    </source>
</reference>
<feature type="compositionally biased region" description="Basic and acidic residues" evidence="1">
    <location>
        <begin position="280"/>
        <end position="313"/>
    </location>
</feature>
<feature type="compositionally biased region" description="Acidic residues" evidence="1">
    <location>
        <begin position="262"/>
        <end position="273"/>
    </location>
</feature>
<dbReference type="PANTHER" id="PTHR10039">
    <property type="entry name" value="AMELOGENIN"/>
    <property type="match status" value="1"/>
</dbReference>
<protein>
    <recommendedName>
        <fullName evidence="4">NACHT domain-containing protein</fullName>
    </recommendedName>
</protein>
<evidence type="ECO:0000313" key="2">
    <source>
        <dbReference type="EMBL" id="KAF6797601.1"/>
    </source>
</evidence>
<sequence>MDPVTAIGLASGILAFVEISAKIISGTLEVARSGSLAENAHVGAIVDDLQQAAGELQERLPDHSRHAESLNSLASECRSVAEELQELLQKLKVECGSSKWKAINVTIRPMRKRRDVAQLEGRLEKCRSQILFRLMMIMDERQTAVQVQLCGMESQSASRSANIVHQLDRLRHDILSAMENQNNNHERIDATSNDSDQAILLEKLSASVDALLDGSRGPSPDVRVLKQLYFPTVYSREDTMETATESTFRWILEEWFDENFGEDDLDSEDEEDGSASNDAGDDHDARSEGNPEEKPAKRETEEEVRKRTAKENRVQARAKFTTWLRETTGSSTSLGSRAREIEHVFPEAYSAFSRNPAASSIDELYFRPRELNQAIDRLASVPTAMGYRICFFIDGLDEYEDADTDELHHEKLAEQICSWATNNHVKILVSSRPYRVFQEAFLDERRIRVQDLTGGDIALFARKMFEKDKSFEQVRSHYRQLVDKVVRDSASVFLWARLTMRSLIVERQLMCVALAL</sequence>
<dbReference type="Proteomes" id="UP000639643">
    <property type="component" value="Unassembled WGS sequence"/>
</dbReference>
<dbReference type="OrthoDB" id="443402at2759"/>
<comment type="caution">
    <text evidence="2">The sequence shown here is derived from an EMBL/GenBank/DDBJ whole genome shotgun (WGS) entry which is preliminary data.</text>
</comment>
<organism evidence="2 3">
    <name type="scientific">Colletotrichum musicola</name>
    <dbReference type="NCBI Taxonomy" id="2175873"/>
    <lineage>
        <taxon>Eukaryota</taxon>
        <taxon>Fungi</taxon>
        <taxon>Dikarya</taxon>
        <taxon>Ascomycota</taxon>
        <taxon>Pezizomycotina</taxon>
        <taxon>Sordariomycetes</taxon>
        <taxon>Hypocreomycetidae</taxon>
        <taxon>Glomerellales</taxon>
        <taxon>Glomerellaceae</taxon>
        <taxon>Colletotrichum</taxon>
        <taxon>Colletotrichum orchidearum species complex</taxon>
    </lineage>
</organism>